<evidence type="ECO:0000313" key="2">
    <source>
        <dbReference type="EnsemblPlants" id="Pp3c6_12580V3.5"/>
    </source>
</evidence>
<dbReference type="EnsemblPlants" id="Pp3c6_12580V3.6">
    <property type="protein sequence ID" value="Pp3c6_12580V3.6"/>
    <property type="gene ID" value="Pp3c6_12580"/>
</dbReference>
<dbReference type="PANTHER" id="PTHR45824:SF6">
    <property type="entry name" value="F16L1.9 PROTEIN"/>
    <property type="match status" value="1"/>
</dbReference>
<reference evidence="2 3" key="1">
    <citation type="journal article" date="2008" name="Science">
        <title>The Physcomitrella genome reveals evolutionary insights into the conquest of land by plants.</title>
        <authorList>
            <person name="Rensing S."/>
            <person name="Lang D."/>
            <person name="Zimmer A."/>
            <person name="Terry A."/>
            <person name="Salamov A."/>
            <person name="Shapiro H."/>
            <person name="Nishiyama T."/>
            <person name="Perroud P.-F."/>
            <person name="Lindquist E."/>
            <person name="Kamisugi Y."/>
            <person name="Tanahashi T."/>
            <person name="Sakakibara K."/>
            <person name="Fujita T."/>
            <person name="Oishi K."/>
            <person name="Shin-I T."/>
            <person name="Kuroki Y."/>
            <person name="Toyoda A."/>
            <person name="Suzuki Y."/>
            <person name="Hashimoto A."/>
            <person name="Yamaguchi K."/>
            <person name="Sugano A."/>
            <person name="Kohara Y."/>
            <person name="Fujiyama A."/>
            <person name="Anterola A."/>
            <person name="Aoki S."/>
            <person name="Ashton N."/>
            <person name="Barbazuk W.B."/>
            <person name="Barker E."/>
            <person name="Bennetzen J."/>
            <person name="Bezanilla M."/>
            <person name="Blankenship R."/>
            <person name="Cho S.H."/>
            <person name="Dutcher S."/>
            <person name="Estelle M."/>
            <person name="Fawcett J.A."/>
            <person name="Gundlach H."/>
            <person name="Hanada K."/>
            <person name="Heyl A."/>
            <person name="Hicks K.A."/>
            <person name="Hugh J."/>
            <person name="Lohr M."/>
            <person name="Mayer K."/>
            <person name="Melkozernov A."/>
            <person name="Murata T."/>
            <person name="Nelson D."/>
            <person name="Pils B."/>
            <person name="Prigge M."/>
            <person name="Reiss B."/>
            <person name="Renner T."/>
            <person name="Rombauts S."/>
            <person name="Rushton P."/>
            <person name="Sanderfoot A."/>
            <person name="Schween G."/>
            <person name="Shiu S.-H."/>
            <person name="Stueber K."/>
            <person name="Theodoulou F.L."/>
            <person name="Tu H."/>
            <person name="Van de Peer Y."/>
            <person name="Verrier P.J."/>
            <person name="Waters E."/>
            <person name="Wood A."/>
            <person name="Yang L."/>
            <person name="Cove D."/>
            <person name="Cuming A."/>
            <person name="Hasebe M."/>
            <person name="Lucas S."/>
            <person name="Mishler D.B."/>
            <person name="Reski R."/>
            <person name="Grigoriev I."/>
            <person name="Quatrano R.S."/>
            <person name="Boore J.L."/>
        </authorList>
    </citation>
    <scope>NUCLEOTIDE SEQUENCE [LARGE SCALE GENOMIC DNA]</scope>
    <source>
        <strain evidence="2 3">cv. Gransden 2004</strain>
    </source>
</reference>
<name>A0A7I4DX90_PHYPA</name>
<proteinExistence type="predicted"/>
<dbReference type="Gene3D" id="3.40.525.10">
    <property type="entry name" value="CRAL-TRIO lipid binding domain"/>
    <property type="match status" value="1"/>
</dbReference>
<dbReference type="SUPFAM" id="SSF52087">
    <property type="entry name" value="CRAL/TRIO domain"/>
    <property type="match status" value="1"/>
</dbReference>
<reference evidence="2" key="3">
    <citation type="submission" date="2020-12" db="UniProtKB">
        <authorList>
            <consortium name="EnsemblPlants"/>
        </authorList>
    </citation>
    <scope>IDENTIFICATION</scope>
</reference>
<dbReference type="EnsemblPlants" id="Pp3c6_12580V3.5">
    <property type="protein sequence ID" value="Pp3c6_12580V3.5"/>
    <property type="gene ID" value="Pp3c6_12580"/>
</dbReference>
<dbReference type="GeneID" id="112283614"/>
<dbReference type="InterPro" id="IPR052578">
    <property type="entry name" value="PI_Transfer_CRAL-TRIO"/>
</dbReference>
<protein>
    <recommendedName>
        <fullName evidence="1">CRAL-TRIO domain-containing protein</fullName>
    </recommendedName>
</protein>
<dbReference type="PANTHER" id="PTHR45824">
    <property type="entry name" value="GH16843P"/>
    <property type="match status" value="1"/>
</dbReference>
<keyword evidence="3" id="KW-1185">Reference proteome</keyword>
<dbReference type="EMBL" id="ABEU02000006">
    <property type="status" value="NOT_ANNOTATED_CDS"/>
    <property type="molecule type" value="Genomic_DNA"/>
</dbReference>
<reference evidence="2 3" key="2">
    <citation type="journal article" date="2018" name="Plant J.">
        <title>The Physcomitrella patens chromosome-scale assembly reveals moss genome structure and evolution.</title>
        <authorList>
            <person name="Lang D."/>
            <person name="Ullrich K.K."/>
            <person name="Murat F."/>
            <person name="Fuchs J."/>
            <person name="Jenkins J."/>
            <person name="Haas F.B."/>
            <person name="Piednoel M."/>
            <person name="Gundlach H."/>
            <person name="Van Bel M."/>
            <person name="Meyberg R."/>
            <person name="Vives C."/>
            <person name="Morata J."/>
            <person name="Symeonidi A."/>
            <person name="Hiss M."/>
            <person name="Muchero W."/>
            <person name="Kamisugi Y."/>
            <person name="Saleh O."/>
            <person name="Blanc G."/>
            <person name="Decker E.L."/>
            <person name="van Gessel N."/>
            <person name="Grimwood J."/>
            <person name="Hayes R.D."/>
            <person name="Graham S.W."/>
            <person name="Gunter L.E."/>
            <person name="McDaniel S.F."/>
            <person name="Hoernstein S.N.W."/>
            <person name="Larsson A."/>
            <person name="Li F.W."/>
            <person name="Perroud P.F."/>
            <person name="Phillips J."/>
            <person name="Ranjan P."/>
            <person name="Rokshar D.S."/>
            <person name="Rothfels C.J."/>
            <person name="Schneider L."/>
            <person name="Shu S."/>
            <person name="Stevenson D.W."/>
            <person name="Thummler F."/>
            <person name="Tillich M."/>
            <person name="Villarreal Aguilar J.C."/>
            <person name="Widiez T."/>
            <person name="Wong G.K."/>
            <person name="Wymore A."/>
            <person name="Zhang Y."/>
            <person name="Zimmer A.D."/>
            <person name="Quatrano R.S."/>
            <person name="Mayer K.F.X."/>
            <person name="Goodstein D."/>
            <person name="Casacuberta J.M."/>
            <person name="Vandepoele K."/>
            <person name="Reski R."/>
            <person name="Cuming A.C."/>
            <person name="Tuskan G.A."/>
            <person name="Maumus F."/>
            <person name="Salse J."/>
            <person name="Schmutz J."/>
            <person name="Rensing S.A."/>
        </authorList>
    </citation>
    <scope>NUCLEOTIDE SEQUENCE [LARGE SCALE GENOMIC DNA]</scope>
    <source>
        <strain evidence="2 3">cv. Gransden 2004</strain>
    </source>
</reference>
<dbReference type="CDD" id="cd00170">
    <property type="entry name" value="SEC14"/>
    <property type="match status" value="1"/>
</dbReference>
<dbReference type="Gramene" id="Pp3c6_12580V3.6">
    <property type="protein sequence ID" value="Pp3c6_12580V3.6"/>
    <property type="gene ID" value="Pp3c6_12580"/>
</dbReference>
<evidence type="ECO:0000313" key="3">
    <source>
        <dbReference type="Proteomes" id="UP000006727"/>
    </source>
</evidence>
<sequence>MLQESLAWRASFKPDEIRWEDVAGETETGKVYRAVCKDKQGHSVLILRPAKQNTTSREGQIKQLVYMMENAILNLPSGQEEMVWLIDFHEWSLSKSIPVKTAQETAKVLQNHYPERLGIAILYNPPHYFEAFWQIVKPFLDPRTVKKVKFVYSTDAASMKLVNSLFDNSQLEELLREENFNLEEYSRQMRQDDAKFGLRRKLADERPEAA</sequence>
<dbReference type="RefSeq" id="XP_024378317.1">
    <property type="nucleotide sequence ID" value="XM_024522549.2"/>
</dbReference>
<dbReference type="PROSITE" id="PS50191">
    <property type="entry name" value="CRAL_TRIO"/>
    <property type="match status" value="1"/>
</dbReference>
<gene>
    <name evidence="2" type="primary">LOC112283614</name>
</gene>
<dbReference type="AlphaFoldDB" id="A0A7I4DX90"/>
<dbReference type="Proteomes" id="UP000006727">
    <property type="component" value="Chromosome 6"/>
</dbReference>
<dbReference type="Gramene" id="Pp3c6_12580V3.5">
    <property type="protein sequence ID" value="Pp3c6_12580V3.5"/>
    <property type="gene ID" value="Pp3c6_12580"/>
</dbReference>
<feature type="domain" description="CRAL-TRIO" evidence="1">
    <location>
        <begin position="19"/>
        <end position="183"/>
    </location>
</feature>
<dbReference type="Pfam" id="PF00650">
    <property type="entry name" value="CRAL_TRIO"/>
    <property type="match status" value="1"/>
</dbReference>
<accession>A0A7I4DX90</accession>
<organism evidence="2 3">
    <name type="scientific">Physcomitrium patens</name>
    <name type="common">Spreading-leaved earth moss</name>
    <name type="synonym">Physcomitrella patens</name>
    <dbReference type="NCBI Taxonomy" id="3218"/>
    <lineage>
        <taxon>Eukaryota</taxon>
        <taxon>Viridiplantae</taxon>
        <taxon>Streptophyta</taxon>
        <taxon>Embryophyta</taxon>
        <taxon>Bryophyta</taxon>
        <taxon>Bryophytina</taxon>
        <taxon>Bryopsida</taxon>
        <taxon>Funariidae</taxon>
        <taxon>Funariales</taxon>
        <taxon>Funariaceae</taxon>
        <taxon>Physcomitrium</taxon>
    </lineage>
</organism>
<dbReference type="InterPro" id="IPR001251">
    <property type="entry name" value="CRAL-TRIO_dom"/>
</dbReference>
<dbReference type="RefSeq" id="XP_024378316.1">
    <property type="nucleotide sequence ID" value="XM_024522548.2"/>
</dbReference>
<dbReference type="SMART" id="SM00516">
    <property type="entry name" value="SEC14"/>
    <property type="match status" value="1"/>
</dbReference>
<evidence type="ECO:0000259" key="1">
    <source>
        <dbReference type="PROSITE" id="PS50191"/>
    </source>
</evidence>
<dbReference type="InterPro" id="IPR036865">
    <property type="entry name" value="CRAL-TRIO_dom_sf"/>
</dbReference>
<dbReference type="RefSeq" id="XP_073390749.1">
    <property type="nucleotide sequence ID" value="XM_073534648.1"/>
</dbReference>